<protein>
    <submittedName>
        <fullName evidence="3">DUF6114 domain-containing protein</fullName>
    </submittedName>
</protein>
<feature type="transmembrane region" description="Helical" evidence="2">
    <location>
        <begin position="118"/>
        <end position="140"/>
    </location>
</feature>
<evidence type="ECO:0000313" key="4">
    <source>
        <dbReference type="Proteomes" id="UP001239414"/>
    </source>
</evidence>
<organism evidence="3 4">
    <name type="scientific">Corynebacterium accolens</name>
    <dbReference type="NCBI Taxonomy" id="38284"/>
    <lineage>
        <taxon>Bacteria</taxon>
        <taxon>Bacillati</taxon>
        <taxon>Actinomycetota</taxon>
        <taxon>Actinomycetes</taxon>
        <taxon>Mycobacteriales</taxon>
        <taxon>Corynebacteriaceae</taxon>
        <taxon>Corynebacterium</taxon>
    </lineage>
</organism>
<name>A0ABT7FLQ7_9CORY</name>
<feature type="region of interest" description="Disordered" evidence="1">
    <location>
        <begin position="1"/>
        <end position="48"/>
    </location>
</feature>
<feature type="compositionally biased region" description="Basic and acidic residues" evidence="1">
    <location>
        <begin position="1"/>
        <end position="11"/>
    </location>
</feature>
<dbReference type="Pfam" id="PF19609">
    <property type="entry name" value="DUF6114"/>
    <property type="match status" value="1"/>
</dbReference>
<proteinExistence type="predicted"/>
<comment type="caution">
    <text evidence="3">The sequence shown here is derived from an EMBL/GenBank/DDBJ whole genome shotgun (WGS) entry which is preliminary data.</text>
</comment>
<gene>
    <name evidence="3" type="ORF">QPX34_00590</name>
</gene>
<reference evidence="3 4" key="1">
    <citation type="submission" date="2023-05" db="EMBL/GenBank/DDBJ databases">
        <title>Metabolic capabilities are highly conserved among human nasal-associated Corynebacterium species in pangenomic analyses.</title>
        <authorList>
            <person name="Tran T.H."/>
            <person name="Roberts A.Q."/>
            <person name="Escapa I.F."/>
            <person name="Gao W."/>
            <person name="Conlan S."/>
            <person name="Kong H."/>
            <person name="Segre J.A."/>
            <person name="Kelly M.S."/>
            <person name="Lemon K.P."/>
        </authorList>
    </citation>
    <scope>NUCLEOTIDE SEQUENCE [LARGE SCALE GENOMIC DNA]</scope>
    <source>
        <strain evidence="3 4">KPL3802</strain>
    </source>
</reference>
<evidence type="ECO:0000256" key="1">
    <source>
        <dbReference type="SAM" id="MobiDB-lite"/>
    </source>
</evidence>
<keyword evidence="2" id="KW-0472">Membrane</keyword>
<feature type="transmembrane region" description="Helical" evidence="2">
    <location>
        <begin position="174"/>
        <end position="191"/>
    </location>
</feature>
<dbReference type="EMBL" id="JASNUO010000001">
    <property type="protein sequence ID" value="MDK4246521.1"/>
    <property type="molecule type" value="Genomic_DNA"/>
</dbReference>
<sequence>MPAKSSDDETLRMPAVTDPDNGAETAESMEGTAGIASAAGNAAKEPSQSVADAVKSANEAHASMANDEAIAQVATKQSRWKRFKHWRKRRPFAGGLLLILSGIAIAAPAYITVRISDLLVMISTVSGVSTLLIGVALIMFGLGSWFRQETSTYLGVLGILVAIIALPTSNLGGFLIGSLLGIIGGALAFAWQPQVRQKVSNKKKSEAKEVTVSA</sequence>
<feature type="compositionally biased region" description="Low complexity" evidence="1">
    <location>
        <begin position="31"/>
        <end position="43"/>
    </location>
</feature>
<evidence type="ECO:0000313" key="3">
    <source>
        <dbReference type="EMBL" id="MDK4246521.1"/>
    </source>
</evidence>
<feature type="transmembrane region" description="Helical" evidence="2">
    <location>
        <begin position="92"/>
        <end position="112"/>
    </location>
</feature>
<dbReference type="Proteomes" id="UP001239414">
    <property type="component" value="Unassembled WGS sequence"/>
</dbReference>
<keyword evidence="2" id="KW-0812">Transmembrane</keyword>
<keyword evidence="4" id="KW-1185">Reference proteome</keyword>
<feature type="transmembrane region" description="Helical" evidence="2">
    <location>
        <begin position="152"/>
        <end position="168"/>
    </location>
</feature>
<keyword evidence="2" id="KW-1133">Transmembrane helix</keyword>
<accession>A0ABT7FLQ7</accession>
<evidence type="ECO:0000256" key="2">
    <source>
        <dbReference type="SAM" id="Phobius"/>
    </source>
</evidence>
<dbReference type="InterPro" id="IPR046096">
    <property type="entry name" value="DUF6114"/>
</dbReference>
<dbReference type="RefSeq" id="WP_284902397.1">
    <property type="nucleotide sequence ID" value="NZ_CP100380.1"/>
</dbReference>